<dbReference type="SUPFAM" id="SSF52091">
    <property type="entry name" value="SpoIIaa-like"/>
    <property type="match status" value="1"/>
</dbReference>
<name>A0ABV9TV34_9ACTN</name>
<feature type="compositionally biased region" description="Polar residues" evidence="1">
    <location>
        <begin position="159"/>
        <end position="174"/>
    </location>
</feature>
<evidence type="ECO:0000313" key="4">
    <source>
        <dbReference type="Proteomes" id="UP001595872"/>
    </source>
</evidence>
<accession>A0ABV9TV34</accession>
<dbReference type="EMBL" id="JBHSIT010000001">
    <property type="protein sequence ID" value="MFC4906652.1"/>
    <property type="molecule type" value="Genomic_DNA"/>
</dbReference>
<feature type="region of interest" description="Disordered" evidence="1">
    <location>
        <begin position="90"/>
        <end position="184"/>
    </location>
</feature>
<feature type="compositionally biased region" description="Basic residues" evidence="1">
    <location>
        <begin position="1"/>
        <end position="18"/>
    </location>
</feature>
<dbReference type="Gene3D" id="3.30.750.24">
    <property type="entry name" value="STAS domain"/>
    <property type="match status" value="1"/>
</dbReference>
<dbReference type="PROSITE" id="PS50801">
    <property type="entry name" value="STAS"/>
    <property type="match status" value="1"/>
</dbReference>
<dbReference type="InterPro" id="IPR036513">
    <property type="entry name" value="STAS_dom_sf"/>
</dbReference>
<evidence type="ECO:0000256" key="1">
    <source>
        <dbReference type="SAM" id="MobiDB-lite"/>
    </source>
</evidence>
<protein>
    <submittedName>
        <fullName evidence="3">STAS domain-containing protein</fullName>
    </submittedName>
</protein>
<sequence>MVGHVHRGRRAGPGHRSRTGTMPASPAGPSRDQITVDLSAVTFIDCRGLGVLRHADHHARAQHRLMLLATPSPRVRRLLQITRAESLFAIAPPRLTPSPRRQAQRHSTRQPGRGGGHPSAPTTPPAPLANHTGTNVLQTRTDTPGSNHASKGKPHHRTGLTTNRTHTSSANTETGACPTPATRA</sequence>
<keyword evidence="4" id="KW-1185">Reference proteome</keyword>
<dbReference type="Pfam" id="PF01740">
    <property type="entry name" value="STAS"/>
    <property type="match status" value="1"/>
</dbReference>
<dbReference type="Proteomes" id="UP001595872">
    <property type="component" value="Unassembled WGS sequence"/>
</dbReference>
<dbReference type="InterPro" id="IPR002645">
    <property type="entry name" value="STAS_dom"/>
</dbReference>
<feature type="compositionally biased region" description="Polar residues" evidence="1">
    <location>
        <begin position="131"/>
        <end position="149"/>
    </location>
</feature>
<gene>
    <name evidence="3" type="ORF">ACFPCY_04935</name>
</gene>
<comment type="caution">
    <text evidence="3">The sequence shown here is derived from an EMBL/GenBank/DDBJ whole genome shotgun (WGS) entry which is preliminary data.</text>
</comment>
<reference evidence="4" key="1">
    <citation type="journal article" date="2019" name="Int. J. Syst. Evol. Microbiol.">
        <title>The Global Catalogue of Microorganisms (GCM) 10K type strain sequencing project: providing services to taxonomists for standard genome sequencing and annotation.</title>
        <authorList>
            <consortium name="The Broad Institute Genomics Platform"/>
            <consortium name="The Broad Institute Genome Sequencing Center for Infectious Disease"/>
            <person name="Wu L."/>
            <person name="Ma J."/>
        </authorList>
    </citation>
    <scope>NUCLEOTIDE SEQUENCE [LARGE SCALE GENOMIC DNA]</scope>
    <source>
        <strain evidence="4">KLKA75</strain>
    </source>
</reference>
<evidence type="ECO:0000259" key="2">
    <source>
        <dbReference type="PROSITE" id="PS50801"/>
    </source>
</evidence>
<dbReference type="RefSeq" id="WP_378252589.1">
    <property type="nucleotide sequence ID" value="NZ_JBHSIT010000001.1"/>
</dbReference>
<evidence type="ECO:0000313" key="3">
    <source>
        <dbReference type="EMBL" id="MFC4906652.1"/>
    </source>
</evidence>
<organism evidence="3 4">
    <name type="scientific">Actinomadura gamaensis</name>
    <dbReference type="NCBI Taxonomy" id="1763541"/>
    <lineage>
        <taxon>Bacteria</taxon>
        <taxon>Bacillati</taxon>
        <taxon>Actinomycetota</taxon>
        <taxon>Actinomycetes</taxon>
        <taxon>Streptosporangiales</taxon>
        <taxon>Thermomonosporaceae</taxon>
        <taxon>Actinomadura</taxon>
    </lineage>
</organism>
<dbReference type="CDD" id="cd07043">
    <property type="entry name" value="STAS_anti-anti-sigma_factors"/>
    <property type="match status" value="1"/>
</dbReference>
<proteinExistence type="predicted"/>
<feature type="region of interest" description="Disordered" evidence="1">
    <location>
        <begin position="1"/>
        <end position="32"/>
    </location>
</feature>
<feature type="domain" description="STAS" evidence="2">
    <location>
        <begin position="1"/>
        <end position="82"/>
    </location>
</feature>